<dbReference type="AlphaFoldDB" id="A0A9P1DRL1"/>
<dbReference type="EMBL" id="CAMXCT020006529">
    <property type="protein sequence ID" value="CAL1168772.1"/>
    <property type="molecule type" value="Genomic_DNA"/>
</dbReference>
<dbReference type="SUPFAM" id="SSF53474">
    <property type="entry name" value="alpha/beta-Hydrolases"/>
    <property type="match status" value="1"/>
</dbReference>
<keyword evidence="3" id="KW-1185">Reference proteome</keyword>
<evidence type="ECO:0008006" key="4">
    <source>
        <dbReference type="Google" id="ProtNLM"/>
    </source>
</evidence>
<evidence type="ECO:0000313" key="2">
    <source>
        <dbReference type="EMBL" id="CAL4802709.1"/>
    </source>
</evidence>
<dbReference type="Proteomes" id="UP001152797">
    <property type="component" value="Unassembled WGS sequence"/>
</dbReference>
<dbReference type="PANTHER" id="PTHR36513">
    <property type="entry name" value="ABC TRANSMEMBRANE TYPE-1 DOMAIN-CONTAINING PROTEIN"/>
    <property type="match status" value="1"/>
</dbReference>
<comment type="caution">
    <text evidence="1">The sequence shown here is derived from an EMBL/GenBank/DDBJ whole genome shotgun (WGS) entry which is preliminary data.</text>
</comment>
<dbReference type="Pfam" id="PF05990">
    <property type="entry name" value="DUF900"/>
    <property type="match status" value="1"/>
</dbReference>
<proteinExistence type="predicted"/>
<name>A0A9P1DRL1_9DINO</name>
<dbReference type="EMBL" id="CAMXCT010006529">
    <property type="protein sequence ID" value="CAI4015397.1"/>
    <property type="molecule type" value="Genomic_DNA"/>
</dbReference>
<reference evidence="1" key="1">
    <citation type="submission" date="2022-10" db="EMBL/GenBank/DDBJ databases">
        <authorList>
            <person name="Chen Y."/>
            <person name="Dougan E. K."/>
            <person name="Chan C."/>
            <person name="Rhodes N."/>
            <person name="Thang M."/>
        </authorList>
    </citation>
    <scope>NUCLEOTIDE SEQUENCE</scope>
</reference>
<dbReference type="PANTHER" id="PTHR36513:SF1">
    <property type="entry name" value="TRANSMEMBRANE PROTEIN"/>
    <property type="match status" value="1"/>
</dbReference>
<organism evidence="1">
    <name type="scientific">Cladocopium goreaui</name>
    <dbReference type="NCBI Taxonomy" id="2562237"/>
    <lineage>
        <taxon>Eukaryota</taxon>
        <taxon>Sar</taxon>
        <taxon>Alveolata</taxon>
        <taxon>Dinophyceae</taxon>
        <taxon>Suessiales</taxon>
        <taxon>Symbiodiniaceae</taxon>
        <taxon>Cladocopium</taxon>
    </lineage>
</organism>
<sequence>MWFSREYGTGAHFLQCAVGYATARSDCKKDTLHKSALFPHKDQELRFGLGQVEASFAGGFFPFLPAVNYHSQMSSGEDLVEQLLHVYQKRQAHEEPSNLRLEVLPEATFHDMYVGEWSQVPIHFCEGECLGYVPEQTISHAKSLRPSAEALVFIHGFNCDLATALGRVAQTFSLGNMPPHIVPFVFSYAGGAELTYFQARARFADYGADLRSFLEILARHFTEVHILTHSCGAEFFFTNWPEIADCFTLRRSSVSSRVTGRNGRNAKQQRWVARHSRRMDDEGMLHLATLTMLNPDVLFGMAERLLPDILRRAEHFTAYSDSNDGALFWSGVVRCLLSAVTGNGCKKQPLLGKSVQPLFWDGYELKRGHERGMKRRHSLDSRITGGPRVMSGPVSHLSSLVNKPQIPGDGSVDIIDCSNIDQNVHALRHNYFMLNTQMVEDVCDLIGHRQKAPNRSRLCQHSVMACHGTAVDGWGSGWLWAQTWEQVLVAFKVLLWMWGEIFGVPGCRDLPWFARIYQVKWENAGGAILLSTVTEGNPW</sequence>
<dbReference type="InterPro" id="IPR029058">
    <property type="entry name" value="AB_hydrolase_fold"/>
</dbReference>
<dbReference type="OrthoDB" id="10251508at2759"/>
<dbReference type="InterPro" id="IPR010297">
    <property type="entry name" value="DUF900_hydrolase"/>
</dbReference>
<protein>
    <recommendedName>
        <fullName evidence="4">Alpha/beta hydrolase</fullName>
    </recommendedName>
</protein>
<dbReference type="EMBL" id="CAMXCT030006529">
    <property type="protein sequence ID" value="CAL4802709.1"/>
    <property type="molecule type" value="Genomic_DNA"/>
</dbReference>
<evidence type="ECO:0000313" key="3">
    <source>
        <dbReference type="Proteomes" id="UP001152797"/>
    </source>
</evidence>
<accession>A0A9P1DRL1</accession>
<reference evidence="2 3" key="2">
    <citation type="submission" date="2024-05" db="EMBL/GenBank/DDBJ databases">
        <authorList>
            <person name="Chen Y."/>
            <person name="Shah S."/>
            <person name="Dougan E. K."/>
            <person name="Thang M."/>
            <person name="Chan C."/>
        </authorList>
    </citation>
    <scope>NUCLEOTIDE SEQUENCE [LARGE SCALE GENOMIC DNA]</scope>
</reference>
<gene>
    <name evidence="1" type="ORF">C1SCF055_LOCUS40228</name>
</gene>
<evidence type="ECO:0000313" key="1">
    <source>
        <dbReference type="EMBL" id="CAI4015397.1"/>
    </source>
</evidence>